<dbReference type="InterPro" id="IPR000326">
    <property type="entry name" value="PAP2/HPO"/>
</dbReference>
<proteinExistence type="predicted"/>
<dbReference type="InterPro" id="IPR036938">
    <property type="entry name" value="PAP2/HPO_sf"/>
</dbReference>
<dbReference type="EMBL" id="WIXE01025246">
    <property type="protein sequence ID" value="KAK5964891.1"/>
    <property type="molecule type" value="Genomic_DNA"/>
</dbReference>
<dbReference type="Proteomes" id="UP001331761">
    <property type="component" value="Unassembled WGS sequence"/>
</dbReference>
<evidence type="ECO:0000256" key="1">
    <source>
        <dbReference type="SAM" id="MobiDB-lite"/>
    </source>
</evidence>
<dbReference type="AlphaFoldDB" id="A0AAN8IA31"/>
<organism evidence="3 4">
    <name type="scientific">Trichostrongylus colubriformis</name>
    <name type="common">Black scour worm</name>
    <dbReference type="NCBI Taxonomy" id="6319"/>
    <lineage>
        <taxon>Eukaryota</taxon>
        <taxon>Metazoa</taxon>
        <taxon>Ecdysozoa</taxon>
        <taxon>Nematoda</taxon>
        <taxon>Chromadorea</taxon>
        <taxon>Rhabditida</taxon>
        <taxon>Rhabditina</taxon>
        <taxon>Rhabditomorpha</taxon>
        <taxon>Strongyloidea</taxon>
        <taxon>Trichostrongylidae</taxon>
        <taxon>Trichostrongylus</taxon>
    </lineage>
</organism>
<sequence>DDDRIDPNDRSSTDFSLSTLTVNYSDGPPSPDSSRSKIFHTLCSNSELGDKLALSKQFPLSPSATGFTAITRVTDYWHHPSDVAGGILLAASCVLPVFGWRWRTHEDVYGPRQLEKQRPHSE</sequence>
<accession>A0AAN8IA31</accession>
<keyword evidence="4" id="KW-1185">Reference proteome</keyword>
<comment type="caution">
    <text evidence="3">The sequence shown here is derived from an EMBL/GenBank/DDBJ whole genome shotgun (WGS) entry which is preliminary data.</text>
</comment>
<reference evidence="3 4" key="1">
    <citation type="submission" date="2019-10" db="EMBL/GenBank/DDBJ databases">
        <title>Assembly and Annotation for the nematode Trichostrongylus colubriformis.</title>
        <authorList>
            <person name="Martin J."/>
        </authorList>
    </citation>
    <scope>NUCLEOTIDE SEQUENCE [LARGE SCALE GENOMIC DNA]</scope>
    <source>
        <strain evidence="3">G859</strain>
        <tissue evidence="3">Whole worm</tissue>
    </source>
</reference>
<protein>
    <recommendedName>
        <fullName evidence="2">Phosphatidic acid phosphatase type 2/haloperoxidase domain-containing protein</fullName>
    </recommendedName>
</protein>
<dbReference type="Pfam" id="PF01569">
    <property type="entry name" value="PAP2"/>
    <property type="match status" value="1"/>
</dbReference>
<gene>
    <name evidence="3" type="ORF">GCK32_010343</name>
</gene>
<name>A0AAN8IA31_TRICO</name>
<evidence type="ECO:0000259" key="2">
    <source>
        <dbReference type="Pfam" id="PF01569"/>
    </source>
</evidence>
<evidence type="ECO:0000313" key="4">
    <source>
        <dbReference type="Proteomes" id="UP001331761"/>
    </source>
</evidence>
<evidence type="ECO:0000313" key="3">
    <source>
        <dbReference type="EMBL" id="KAK5964891.1"/>
    </source>
</evidence>
<feature type="region of interest" description="Disordered" evidence="1">
    <location>
        <begin position="1"/>
        <end position="35"/>
    </location>
</feature>
<dbReference type="SUPFAM" id="SSF48317">
    <property type="entry name" value="Acid phosphatase/Vanadium-dependent haloperoxidase"/>
    <property type="match status" value="1"/>
</dbReference>
<feature type="compositionally biased region" description="Polar residues" evidence="1">
    <location>
        <begin position="13"/>
        <end position="24"/>
    </location>
</feature>
<feature type="compositionally biased region" description="Basic and acidic residues" evidence="1">
    <location>
        <begin position="1"/>
        <end position="12"/>
    </location>
</feature>
<dbReference type="Gene3D" id="1.20.144.10">
    <property type="entry name" value="Phosphatidic acid phosphatase type 2/haloperoxidase"/>
    <property type="match status" value="1"/>
</dbReference>
<feature type="domain" description="Phosphatidic acid phosphatase type 2/haloperoxidase" evidence="2">
    <location>
        <begin position="67"/>
        <end position="103"/>
    </location>
</feature>
<feature type="non-terminal residue" evidence="3">
    <location>
        <position position="1"/>
    </location>
</feature>